<accession>A0A2S4HJ71</accession>
<evidence type="ECO:0000256" key="1">
    <source>
        <dbReference type="SAM" id="SignalP"/>
    </source>
</evidence>
<protein>
    <submittedName>
        <fullName evidence="2">Uncharacterized protein</fullName>
    </submittedName>
</protein>
<sequence length="112" mass="12150">MKNRHISISSAVLFTALSISAGQASADYVSRASALCKSEIQHKYGSADQAVRVKFKAAMGNQVSPRLLMQVLPRNADSFKVSCDVDGRAWEVVSLQAKTQGDELRVAKVQQP</sequence>
<gene>
    <name evidence="2" type="ORF">C0068_05630</name>
</gene>
<proteinExistence type="predicted"/>
<dbReference type="AlphaFoldDB" id="A0A2S4HJ71"/>
<reference evidence="2" key="1">
    <citation type="submission" date="2018-01" db="EMBL/GenBank/DDBJ databases">
        <authorList>
            <person name="Yu X.-D."/>
        </authorList>
    </citation>
    <scope>NUCLEOTIDE SEQUENCE</scope>
    <source>
        <strain evidence="2">ZX-21</strain>
    </source>
</reference>
<keyword evidence="1" id="KW-0732">Signal</keyword>
<organism evidence="2 3">
    <name type="scientific">Zhongshania marina</name>
    <dbReference type="NCBI Taxonomy" id="2304603"/>
    <lineage>
        <taxon>Bacteria</taxon>
        <taxon>Pseudomonadati</taxon>
        <taxon>Pseudomonadota</taxon>
        <taxon>Gammaproteobacteria</taxon>
        <taxon>Cellvibrionales</taxon>
        <taxon>Spongiibacteraceae</taxon>
        <taxon>Zhongshania</taxon>
    </lineage>
</organism>
<feature type="chain" id="PRO_5015695907" evidence="1">
    <location>
        <begin position="27"/>
        <end position="112"/>
    </location>
</feature>
<dbReference type="OrthoDB" id="9873968at2"/>
<dbReference type="EMBL" id="PQGG01000012">
    <property type="protein sequence ID" value="POP53751.1"/>
    <property type="molecule type" value="Genomic_DNA"/>
</dbReference>
<evidence type="ECO:0000313" key="2">
    <source>
        <dbReference type="EMBL" id="POP53751.1"/>
    </source>
</evidence>
<dbReference type="RefSeq" id="WP_103683510.1">
    <property type="nucleotide sequence ID" value="NZ_PQGG01000012.1"/>
</dbReference>
<dbReference type="Proteomes" id="UP000237222">
    <property type="component" value="Unassembled WGS sequence"/>
</dbReference>
<feature type="signal peptide" evidence="1">
    <location>
        <begin position="1"/>
        <end position="26"/>
    </location>
</feature>
<evidence type="ECO:0000313" key="3">
    <source>
        <dbReference type="Proteomes" id="UP000237222"/>
    </source>
</evidence>
<name>A0A2S4HJ71_9GAMM</name>
<comment type="caution">
    <text evidence="2">The sequence shown here is derived from an EMBL/GenBank/DDBJ whole genome shotgun (WGS) entry which is preliminary data.</text>
</comment>